<evidence type="ECO:0000256" key="2">
    <source>
        <dbReference type="ARBA" id="ARBA00007116"/>
    </source>
</evidence>
<comment type="subcellular location">
    <subcellularLocation>
        <location evidence="1">Cytoplasm</location>
    </subcellularLocation>
</comment>
<evidence type="ECO:0000313" key="8">
    <source>
        <dbReference type="EMBL" id="KAG2200733.1"/>
    </source>
</evidence>
<dbReference type="SUPFAM" id="SSF53137">
    <property type="entry name" value="Translational machinery components"/>
    <property type="match status" value="1"/>
</dbReference>
<dbReference type="PANTHER" id="PTHR23410:SF12">
    <property type="entry name" value="LARGE RIBOSOMAL SUBUNIT PROTEIN UL18"/>
    <property type="match status" value="1"/>
</dbReference>
<dbReference type="SUPFAM" id="SSF52317">
    <property type="entry name" value="Class I glutamine amidotransferase-like"/>
    <property type="match status" value="1"/>
</dbReference>
<evidence type="ECO:0000256" key="1">
    <source>
        <dbReference type="ARBA" id="ARBA00004496"/>
    </source>
</evidence>
<dbReference type="OrthoDB" id="1618453at2759"/>
<dbReference type="GO" id="GO:0008097">
    <property type="term" value="F:5S rRNA binding"/>
    <property type="evidence" value="ECO:0007669"/>
    <property type="project" value="InterPro"/>
</dbReference>
<dbReference type="InterPro" id="IPR005485">
    <property type="entry name" value="Rbsml_uL18_euk_arch"/>
</dbReference>
<feature type="domain" description="Large ribosomal subunit protein uL18 C-terminal eukaryotes" evidence="7">
    <location>
        <begin position="425"/>
        <end position="478"/>
    </location>
</feature>
<dbReference type="InterPro" id="IPR025607">
    <property type="entry name" value="Ribosomal_uL18_C_euk"/>
</dbReference>
<dbReference type="CDD" id="cd03135">
    <property type="entry name" value="GATase1_DJ-1"/>
    <property type="match status" value="1"/>
</dbReference>
<evidence type="ECO:0000256" key="4">
    <source>
        <dbReference type="ARBA" id="ARBA00022980"/>
    </source>
</evidence>
<evidence type="ECO:0000256" key="5">
    <source>
        <dbReference type="ARBA" id="ARBA00023274"/>
    </source>
</evidence>
<dbReference type="GO" id="GO:0000027">
    <property type="term" value="P:ribosomal large subunit assembly"/>
    <property type="evidence" value="ECO:0007669"/>
    <property type="project" value="TreeGrafter"/>
</dbReference>
<dbReference type="Gene3D" id="3.30.420.100">
    <property type="match status" value="1"/>
</dbReference>
<evidence type="ECO:0008006" key="10">
    <source>
        <dbReference type="Google" id="ProtNLM"/>
    </source>
</evidence>
<evidence type="ECO:0000256" key="3">
    <source>
        <dbReference type="ARBA" id="ARBA00022490"/>
    </source>
</evidence>
<comment type="caution">
    <text evidence="8">The sequence shown here is derived from an EMBL/GenBank/DDBJ whole genome shotgun (WGS) entry which is preliminary data.</text>
</comment>
<dbReference type="AlphaFoldDB" id="A0A8H7QXZ7"/>
<dbReference type="Proteomes" id="UP000603453">
    <property type="component" value="Unassembled WGS sequence"/>
</dbReference>
<dbReference type="EMBL" id="JAEPRD010000079">
    <property type="protein sequence ID" value="KAG2200733.1"/>
    <property type="molecule type" value="Genomic_DNA"/>
</dbReference>
<proteinExistence type="inferred from homology"/>
<dbReference type="Pfam" id="PF17144">
    <property type="entry name" value="Ribosomal_L5e"/>
    <property type="match status" value="1"/>
</dbReference>
<feature type="domain" description="DJ-1/PfpI" evidence="6">
    <location>
        <begin position="4"/>
        <end position="172"/>
    </location>
</feature>
<name>A0A8H7QXZ7_9FUNG</name>
<dbReference type="HAMAP" id="MF_01337_A">
    <property type="entry name" value="Ribosomal_uL18_A"/>
    <property type="match status" value="1"/>
</dbReference>
<sequence length="482" mass="53430">MSGKKAIVLLTEGAEEMEFTITVDVLRRAKIDVTVASVEVTQAYATCSRGVKICPDVTFEESHFKAEDYDALIIPGGAGSAKTLSAHEGAKALVMEFYNNHKIVAFICAGTLVAKAAGVPHSHTVTSYPGAVKEQLVNVYKYSEERVVVDDNVITSRGPGTSFLFALTLVEQLVDVKTANALKDEMLTSSPFVKQQKNKAYFKRYQVKYRRRREGKTDYYARKRLVVQAKNKYNSPKYRLVVRFTNKDIVCQIIYAKLQGDFVLSAAYAHELPRYGVKGGLTNWASAYATGLLLARRTLAKLGLADKYEGFAEPDGTVQLIEAAEDAPRPFKAFLDVGLARTSTGARVFGAMKGASDGGIFVPHNGNRFPGFDLETKTNDDELLRNYIYGVHVAEYMEYLEEEDEERYKKQFATFIKAGITSDKVEDMYTEAHEAIRANPAAQLAEKKGKPAKPYRRLIALNNKQKAAKIADAKAIFEASRA</sequence>
<keyword evidence="3" id="KW-0963">Cytoplasm</keyword>
<accession>A0A8H7QXZ7</accession>
<dbReference type="NCBIfam" id="TIGR01383">
    <property type="entry name" value="not_thiJ"/>
    <property type="match status" value="1"/>
</dbReference>
<dbReference type="GO" id="GO:0006412">
    <property type="term" value="P:translation"/>
    <property type="evidence" value="ECO:0007669"/>
    <property type="project" value="InterPro"/>
</dbReference>
<organism evidence="8 9">
    <name type="scientific">Mucor saturninus</name>
    <dbReference type="NCBI Taxonomy" id="64648"/>
    <lineage>
        <taxon>Eukaryota</taxon>
        <taxon>Fungi</taxon>
        <taxon>Fungi incertae sedis</taxon>
        <taxon>Mucoromycota</taxon>
        <taxon>Mucoromycotina</taxon>
        <taxon>Mucoromycetes</taxon>
        <taxon>Mucorales</taxon>
        <taxon>Mucorineae</taxon>
        <taxon>Mucoraceae</taxon>
        <taxon>Mucor</taxon>
    </lineage>
</organism>
<dbReference type="CDD" id="cd00432">
    <property type="entry name" value="Ribosomal_L18_L5e"/>
    <property type="match status" value="1"/>
</dbReference>
<dbReference type="Pfam" id="PF01965">
    <property type="entry name" value="DJ-1_PfpI"/>
    <property type="match status" value="1"/>
</dbReference>
<dbReference type="InterPro" id="IPR029062">
    <property type="entry name" value="Class_I_gatase-like"/>
</dbReference>
<keyword evidence="4" id="KW-0689">Ribosomal protein</keyword>
<dbReference type="PANTHER" id="PTHR23410">
    <property type="entry name" value="RIBOSOMAL PROTEIN L5-RELATED"/>
    <property type="match status" value="1"/>
</dbReference>
<reference evidence="8" key="1">
    <citation type="submission" date="2020-12" db="EMBL/GenBank/DDBJ databases">
        <title>Metabolic potential, ecology and presence of endohyphal bacteria is reflected in genomic diversity of Mucoromycotina.</title>
        <authorList>
            <person name="Muszewska A."/>
            <person name="Okrasinska A."/>
            <person name="Steczkiewicz K."/>
            <person name="Drgas O."/>
            <person name="Orlowska M."/>
            <person name="Perlinska-Lenart U."/>
            <person name="Aleksandrzak-Piekarczyk T."/>
            <person name="Szatraj K."/>
            <person name="Zielenkiewicz U."/>
            <person name="Pilsyk S."/>
            <person name="Malc E."/>
            <person name="Mieczkowski P."/>
            <person name="Kruszewska J.S."/>
            <person name="Biernat P."/>
            <person name="Pawlowska J."/>
        </authorList>
    </citation>
    <scope>NUCLEOTIDE SEQUENCE</scope>
    <source>
        <strain evidence="8">WA0000017839</strain>
    </source>
</reference>
<evidence type="ECO:0000313" key="9">
    <source>
        <dbReference type="Proteomes" id="UP000603453"/>
    </source>
</evidence>
<evidence type="ECO:0000259" key="6">
    <source>
        <dbReference type="Pfam" id="PF01965"/>
    </source>
</evidence>
<dbReference type="InterPro" id="IPR006287">
    <property type="entry name" value="DJ-1"/>
</dbReference>
<dbReference type="GO" id="GO:0003735">
    <property type="term" value="F:structural constituent of ribosome"/>
    <property type="evidence" value="ECO:0007669"/>
    <property type="project" value="InterPro"/>
</dbReference>
<dbReference type="FunFam" id="3.30.420.100:FF:000002">
    <property type="entry name" value="60S ribosomal protein L5"/>
    <property type="match status" value="1"/>
</dbReference>
<dbReference type="GO" id="GO:0022625">
    <property type="term" value="C:cytosolic large ribosomal subunit"/>
    <property type="evidence" value="ECO:0007669"/>
    <property type="project" value="TreeGrafter"/>
</dbReference>
<dbReference type="InterPro" id="IPR057268">
    <property type="entry name" value="Ribosomal_L18"/>
</dbReference>
<dbReference type="PRINTS" id="PR00058">
    <property type="entry name" value="RIBOSOMALL5"/>
</dbReference>
<dbReference type="Gene3D" id="3.40.50.880">
    <property type="match status" value="1"/>
</dbReference>
<keyword evidence="5" id="KW-0687">Ribonucleoprotein</keyword>
<comment type="similarity">
    <text evidence="2">Belongs to the universal ribosomal protein uL18 family.</text>
</comment>
<keyword evidence="9" id="KW-1185">Reference proteome</keyword>
<gene>
    <name evidence="8" type="ORF">INT47_002777</name>
</gene>
<dbReference type="Pfam" id="PF14204">
    <property type="entry name" value="Ribosomal_L18_c"/>
    <property type="match status" value="1"/>
</dbReference>
<dbReference type="InterPro" id="IPR002818">
    <property type="entry name" value="DJ-1/PfpI"/>
</dbReference>
<protein>
    <recommendedName>
        <fullName evidence="10">60S ribosomal protein L5</fullName>
    </recommendedName>
</protein>
<evidence type="ECO:0000259" key="7">
    <source>
        <dbReference type="Pfam" id="PF14204"/>
    </source>
</evidence>